<dbReference type="PANTHER" id="PTHR45431:SF3">
    <property type="entry name" value="RHODANESE-LIKE DOMAIN-CONTAINING PROTEIN 15, CHLOROPLASTIC"/>
    <property type="match status" value="1"/>
</dbReference>
<name>A0A9X0WFN6_9GAMM</name>
<dbReference type="Gene3D" id="3.40.250.10">
    <property type="entry name" value="Rhodanese-like domain"/>
    <property type="match status" value="1"/>
</dbReference>
<dbReference type="EMBL" id="NRSD01000002">
    <property type="protein sequence ID" value="MBK1643812.1"/>
    <property type="molecule type" value="Genomic_DNA"/>
</dbReference>
<dbReference type="SMART" id="SM00450">
    <property type="entry name" value="RHOD"/>
    <property type="match status" value="1"/>
</dbReference>
<evidence type="ECO:0000259" key="1">
    <source>
        <dbReference type="PROSITE" id="PS50206"/>
    </source>
</evidence>
<feature type="domain" description="Rhodanese" evidence="1">
    <location>
        <begin position="65"/>
        <end position="173"/>
    </location>
</feature>
<sequence>MLPLRQGASSLNGWAPRRPTQYTLRSWFVTSLSFPDHNHHTRSHHVNHDHPRALTPQEAFDMLAAQPQALLVDIRSSMEFLFVGHPKGAVHVAWIDEPDWVVNPHFVTEIRKLLLGGAVCESDGPCAPVILICRSGKRSLEAGKALIEDGLQAVYHVDEGFEGDLDDQHHRSSLGGWRFRGLPWEQC</sequence>
<dbReference type="InterPro" id="IPR036873">
    <property type="entry name" value="Rhodanese-like_dom_sf"/>
</dbReference>
<comment type="caution">
    <text evidence="2">The sequence shown here is derived from an EMBL/GenBank/DDBJ whole genome shotgun (WGS) entry which is preliminary data.</text>
</comment>
<protein>
    <submittedName>
        <fullName evidence="2">Sulfurtransferase</fullName>
    </submittedName>
</protein>
<gene>
    <name evidence="2" type="ORF">CKO25_03880</name>
</gene>
<dbReference type="SUPFAM" id="SSF52821">
    <property type="entry name" value="Rhodanese/Cell cycle control phosphatase"/>
    <property type="match status" value="1"/>
</dbReference>
<dbReference type="PROSITE" id="PS50206">
    <property type="entry name" value="RHODANESE_3"/>
    <property type="match status" value="1"/>
</dbReference>
<dbReference type="CDD" id="cd01522">
    <property type="entry name" value="RHOD_1"/>
    <property type="match status" value="1"/>
</dbReference>
<keyword evidence="3" id="KW-1185">Reference proteome</keyword>
<dbReference type="Pfam" id="PF00581">
    <property type="entry name" value="Rhodanese"/>
    <property type="match status" value="1"/>
</dbReference>
<accession>A0A9X0WFN6</accession>
<dbReference type="PANTHER" id="PTHR45431">
    <property type="entry name" value="RHODANESE-LIKE DOMAIN-CONTAINING PROTEIN 15, CHLOROPLASTIC"/>
    <property type="match status" value="1"/>
</dbReference>
<dbReference type="AlphaFoldDB" id="A0A9X0WFN6"/>
<dbReference type="InterPro" id="IPR052367">
    <property type="entry name" value="Thiosulfate_ST/Rhodanese-like"/>
</dbReference>
<dbReference type="InterPro" id="IPR001763">
    <property type="entry name" value="Rhodanese-like_dom"/>
</dbReference>
<evidence type="ECO:0000313" key="3">
    <source>
        <dbReference type="Proteomes" id="UP001138802"/>
    </source>
</evidence>
<reference evidence="2 3" key="1">
    <citation type="journal article" date="2020" name="Microorganisms">
        <title>Osmotic Adaptation and Compatible Solute Biosynthesis of Phototrophic Bacteria as Revealed from Genome Analyses.</title>
        <authorList>
            <person name="Imhoff J.F."/>
            <person name="Rahn T."/>
            <person name="Kunzel S."/>
            <person name="Keller A."/>
            <person name="Neulinger S.C."/>
        </authorList>
    </citation>
    <scope>NUCLEOTIDE SEQUENCE [LARGE SCALE GENOMIC DNA]</scope>
    <source>
        <strain evidence="2 3">DSM 21303</strain>
    </source>
</reference>
<organism evidence="2 3">
    <name type="scientific">Thiocapsa imhoffii</name>
    <dbReference type="NCBI Taxonomy" id="382777"/>
    <lineage>
        <taxon>Bacteria</taxon>
        <taxon>Pseudomonadati</taxon>
        <taxon>Pseudomonadota</taxon>
        <taxon>Gammaproteobacteria</taxon>
        <taxon>Chromatiales</taxon>
        <taxon>Chromatiaceae</taxon>
        <taxon>Thiocapsa</taxon>
    </lineage>
</organism>
<proteinExistence type="predicted"/>
<evidence type="ECO:0000313" key="2">
    <source>
        <dbReference type="EMBL" id="MBK1643812.1"/>
    </source>
</evidence>
<dbReference type="Proteomes" id="UP001138802">
    <property type="component" value="Unassembled WGS sequence"/>
</dbReference>